<protein>
    <submittedName>
        <fullName evidence="3">Putative ABC transport system permease protein</fullName>
    </submittedName>
</protein>
<gene>
    <name evidence="3" type="ORF">FB554_2745</name>
</gene>
<dbReference type="OrthoDB" id="4847440at2"/>
<dbReference type="PANTHER" id="PTHR30572">
    <property type="entry name" value="MEMBRANE COMPONENT OF TRANSPORTER-RELATED"/>
    <property type="match status" value="1"/>
</dbReference>
<evidence type="ECO:0000256" key="2">
    <source>
        <dbReference type="SAM" id="Phobius"/>
    </source>
</evidence>
<dbReference type="Proteomes" id="UP000318336">
    <property type="component" value="Unassembled WGS sequence"/>
</dbReference>
<feature type="transmembrane region" description="Helical" evidence="2">
    <location>
        <begin position="338"/>
        <end position="360"/>
    </location>
</feature>
<comment type="caution">
    <text evidence="3">The sequence shown here is derived from an EMBL/GenBank/DDBJ whole genome shotgun (WGS) entry which is preliminary data.</text>
</comment>
<sequence>MATSGETISTGHRSSFVGSWRLMLRLARRDLSRHWGRAILTALMVALPVMLVSAGGTLLATRSVSSAEAIPRVMGTTQARLDVGTQRVNQNYDGREVQTFSPTTGTQLPPVQVLPGGSAGEAPSAAAVQRATGGQLLPVSDGEARAVIGQRRVRFSLLGIDGRNDAYAGMGELVSGRWPSAPGEALVTERARERGFPTSGRLTLEEGQPMTVVGVADTAAPVEVVTLPSSSATAYLLRRDTPVRWEEVQRLNAHGITVLSRSLTTDPGSAPRTIYPPGTTSGDPQLVALVTVGVALLTVFFAGPAFTTSGLRHRRALGQIASNGGTAAMPRRYVLAQAVLLGVLAAVVGVALGAIIGLGAAPLAQRLKPEIAWGPPDLRWRWGLALAALAAVSALVAALIPAVIAGTTSVLQTLRGQVSARHVRAGWPVLGAVVVGIGGLLTFSGLRAPAGGEIRIALGAIMLFAGAMVALPWLLAQVARFARHLPLAMRIAARDVGRQRGRALSGVGAIMASVTLLVALSIGAASDDEEARAVYLPQATAGEGRIDLQQGPADPTQDPDLRVIERQLQAVAPQVRIDRYSNLSAPLNDDTVPLAGTRLVAIPSASCRDVSETSCWYAANALSPPILALTPSQLAALDLPAASRAALRDGGIVCAQPPETYGLTCPVRDGRATLVEGVSNGRSDASPMSRPSRSEVPGEVVPARRLSVLGMETSPSVIVSTETAQRRGWPTRTAWLRLHQPGGTDAATEQRITEALPSSVWLYVERGYTSPSRAVIWTMTAVLGLIVLVATLIGTALTQTESRTDQATLAAVGAGRGLRRRIAGWQAASIALVGGLTGLALGLIPGIAVAKPLTSSSMGPSGEPAGPFLVIPWPSIALVVLGVPLLAALMAAAVTRTRPSLTRRTD</sequence>
<feature type="region of interest" description="Disordered" evidence="1">
    <location>
        <begin position="677"/>
        <end position="697"/>
    </location>
</feature>
<feature type="transmembrane region" description="Helical" evidence="2">
    <location>
        <begin position="425"/>
        <end position="444"/>
    </location>
</feature>
<organism evidence="3 4">
    <name type="scientific">Barrientosiimonas humi</name>
    <dbReference type="NCBI Taxonomy" id="999931"/>
    <lineage>
        <taxon>Bacteria</taxon>
        <taxon>Bacillati</taxon>
        <taxon>Actinomycetota</taxon>
        <taxon>Actinomycetes</taxon>
        <taxon>Micrococcales</taxon>
        <taxon>Dermacoccaceae</taxon>
        <taxon>Barrientosiimonas</taxon>
    </lineage>
</organism>
<accession>A0A542XFG7</accession>
<evidence type="ECO:0000313" key="4">
    <source>
        <dbReference type="Proteomes" id="UP000318336"/>
    </source>
</evidence>
<feature type="transmembrane region" description="Helical" evidence="2">
    <location>
        <begin position="827"/>
        <end position="850"/>
    </location>
</feature>
<keyword evidence="2" id="KW-0812">Transmembrane</keyword>
<feature type="transmembrane region" description="Helical" evidence="2">
    <location>
        <begin position="286"/>
        <end position="306"/>
    </location>
</feature>
<dbReference type="InterPro" id="IPR050250">
    <property type="entry name" value="Macrolide_Exporter_MacB"/>
</dbReference>
<keyword evidence="2" id="KW-0472">Membrane</keyword>
<feature type="transmembrane region" description="Helical" evidence="2">
    <location>
        <begin position="456"/>
        <end position="482"/>
    </location>
</feature>
<reference evidence="3 4" key="1">
    <citation type="submission" date="2019-06" db="EMBL/GenBank/DDBJ databases">
        <title>Sequencing the genomes of 1000 actinobacteria strains.</title>
        <authorList>
            <person name="Klenk H.-P."/>
        </authorList>
    </citation>
    <scope>NUCLEOTIDE SEQUENCE [LARGE SCALE GENOMIC DNA]</scope>
    <source>
        <strain evidence="3 4">DSM 24617</strain>
    </source>
</reference>
<evidence type="ECO:0000256" key="1">
    <source>
        <dbReference type="SAM" id="MobiDB-lite"/>
    </source>
</evidence>
<dbReference type="GO" id="GO:0005886">
    <property type="term" value="C:plasma membrane"/>
    <property type="evidence" value="ECO:0007669"/>
    <property type="project" value="TreeGrafter"/>
</dbReference>
<feature type="transmembrane region" description="Helical" evidence="2">
    <location>
        <begin position="38"/>
        <end position="60"/>
    </location>
</feature>
<dbReference type="GO" id="GO:0022857">
    <property type="term" value="F:transmembrane transporter activity"/>
    <property type="evidence" value="ECO:0007669"/>
    <property type="project" value="TreeGrafter"/>
</dbReference>
<dbReference type="AlphaFoldDB" id="A0A542XFG7"/>
<name>A0A542XFG7_9MICO</name>
<evidence type="ECO:0000313" key="3">
    <source>
        <dbReference type="EMBL" id="TQL34569.1"/>
    </source>
</evidence>
<feature type="transmembrane region" description="Helical" evidence="2">
    <location>
        <begin position="774"/>
        <end position="797"/>
    </location>
</feature>
<feature type="transmembrane region" description="Helical" evidence="2">
    <location>
        <begin position="380"/>
        <end position="404"/>
    </location>
</feature>
<dbReference type="PANTHER" id="PTHR30572:SF4">
    <property type="entry name" value="ABC TRANSPORTER PERMEASE YTRF"/>
    <property type="match status" value="1"/>
</dbReference>
<keyword evidence="2" id="KW-1133">Transmembrane helix</keyword>
<feature type="transmembrane region" description="Helical" evidence="2">
    <location>
        <begin position="870"/>
        <end position="894"/>
    </location>
</feature>
<dbReference type="EMBL" id="VFOK01000001">
    <property type="protein sequence ID" value="TQL34569.1"/>
    <property type="molecule type" value="Genomic_DNA"/>
</dbReference>
<keyword evidence="4" id="KW-1185">Reference proteome</keyword>
<proteinExistence type="predicted"/>
<dbReference type="RefSeq" id="WP_142006938.1">
    <property type="nucleotide sequence ID" value="NZ_CAJTBP010000001.1"/>
</dbReference>
<feature type="transmembrane region" description="Helical" evidence="2">
    <location>
        <begin position="503"/>
        <end position="525"/>
    </location>
</feature>